<protein>
    <submittedName>
        <fullName evidence="2">Uncharacterized protein</fullName>
    </submittedName>
</protein>
<accession>A0A478FR44</accession>
<dbReference type="EMBL" id="BIMN01000011">
    <property type="protein sequence ID" value="GCE64068.1"/>
    <property type="molecule type" value="Genomic_DNA"/>
</dbReference>
<evidence type="ECO:0000313" key="2">
    <source>
        <dbReference type="EMBL" id="GCE64068.1"/>
    </source>
</evidence>
<dbReference type="AlphaFoldDB" id="A0A478FR44"/>
<evidence type="ECO:0000313" key="3">
    <source>
        <dbReference type="Proteomes" id="UP000324831"/>
    </source>
</evidence>
<dbReference type="Proteomes" id="UP000324831">
    <property type="component" value="Unassembled WGS sequence"/>
</dbReference>
<reference evidence="2 3" key="1">
    <citation type="submission" date="2019-01" db="EMBL/GenBank/DDBJ databases">
        <title>Draft genome sequences of Candidatus Mycoplasma haemohominis SWG34-3 identified from a patient with pyrexia, anemia and liver dysfunction.</title>
        <authorList>
            <person name="Sekizuka T."/>
            <person name="Hattori N."/>
            <person name="Katano H."/>
            <person name="Takuma T."/>
            <person name="Ito T."/>
            <person name="Arai N."/>
            <person name="Yanai R."/>
            <person name="Ishii S."/>
            <person name="Miura Y."/>
            <person name="Tokunaga T."/>
            <person name="Watanabe H."/>
            <person name="Nomura N."/>
            <person name="Eguchi J."/>
            <person name="Arai T."/>
            <person name="Hasegawa H."/>
            <person name="Nakamaki T."/>
            <person name="Wakita T."/>
            <person name="Niki Y."/>
            <person name="Kuroda M."/>
        </authorList>
    </citation>
    <scope>NUCLEOTIDE SEQUENCE [LARGE SCALE GENOMIC DNA]</scope>
    <source>
        <strain evidence="2">SWG34-3</strain>
    </source>
</reference>
<name>A0A478FR44_9MOLU</name>
<keyword evidence="1" id="KW-0812">Transmembrane</keyword>
<evidence type="ECO:0000256" key="1">
    <source>
        <dbReference type="SAM" id="Phobius"/>
    </source>
</evidence>
<feature type="transmembrane region" description="Helical" evidence="1">
    <location>
        <begin position="6"/>
        <end position="26"/>
    </location>
</feature>
<keyword evidence="1" id="KW-1133">Transmembrane helix</keyword>
<proteinExistence type="predicted"/>
<organism evidence="2 3">
    <name type="scientific">Candidatus Mycoplasma haematohominis</name>
    <dbReference type="NCBI Taxonomy" id="1494318"/>
    <lineage>
        <taxon>Bacteria</taxon>
        <taxon>Bacillati</taxon>
        <taxon>Mycoplasmatota</taxon>
        <taxon>Mollicutes</taxon>
        <taxon>Mycoplasmataceae</taxon>
        <taxon>Mycoplasma</taxon>
    </lineage>
</organism>
<sequence>MVSSSTILAVTSINVVFVTGVSYLTVQLSSAACSQTSGSEESE</sequence>
<gene>
    <name evidence="2" type="ORF">MHSWG343_10760</name>
</gene>
<comment type="caution">
    <text evidence="2">The sequence shown here is derived from an EMBL/GenBank/DDBJ whole genome shotgun (WGS) entry which is preliminary data.</text>
</comment>
<keyword evidence="1" id="KW-0472">Membrane</keyword>